<accession>A0ABW4LDT8</accession>
<comment type="caution">
    <text evidence="1">The sequence shown here is derived from an EMBL/GenBank/DDBJ whole genome shotgun (WGS) entry which is preliminary data.</text>
</comment>
<sequence>MTTFRADGSTRAFEAGIDALRPGLLVRLQDRRARRRAQREFDAVLRAFRHGRSLPSSVRSGAA</sequence>
<dbReference type="EMBL" id="JBHUEA010000001">
    <property type="protein sequence ID" value="MFD1720119.1"/>
    <property type="molecule type" value="Genomic_DNA"/>
</dbReference>
<evidence type="ECO:0000313" key="2">
    <source>
        <dbReference type="Proteomes" id="UP001597347"/>
    </source>
</evidence>
<protein>
    <submittedName>
        <fullName evidence="1">Uncharacterized protein</fullName>
    </submittedName>
</protein>
<organism evidence="1 2">
    <name type="scientific">Amnibacterium endophyticum</name>
    <dbReference type="NCBI Taxonomy" id="2109337"/>
    <lineage>
        <taxon>Bacteria</taxon>
        <taxon>Bacillati</taxon>
        <taxon>Actinomycetota</taxon>
        <taxon>Actinomycetes</taxon>
        <taxon>Micrococcales</taxon>
        <taxon>Microbacteriaceae</taxon>
        <taxon>Amnibacterium</taxon>
    </lineage>
</organism>
<dbReference type="Proteomes" id="UP001597347">
    <property type="component" value="Unassembled WGS sequence"/>
</dbReference>
<gene>
    <name evidence="1" type="ORF">ACFSBI_01030</name>
</gene>
<proteinExistence type="predicted"/>
<dbReference type="RefSeq" id="WP_377931326.1">
    <property type="nucleotide sequence ID" value="NZ_JBHUEA010000001.1"/>
</dbReference>
<reference evidence="2" key="1">
    <citation type="journal article" date="2019" name="Int. J. Syst. Evol. Microbiol.">
        <title>The Global Catalogue of Microorganisms (GCM) 10K type strain sequencing project: providing services to taxonomists for standard genome sequencing and annotation.</title>
        <authorList>
            <consortium name="The Broad Institute Genomics Platform"/>
            <consortium name="The Broad Institute Genome Sequencing Center for Infectious Disease"/>
            <person name="Wu L."/>
            <person name="Ma J."/>
        </authorList>
    </citation>
    <scope>NUCLEOTIDE SEQUENCE [LARGE SCALE GENOMIC DNA]</scope>
    <source>
        <strain evidence="2">CGMCC 1.12471</strain>
    </source>
</reference>
<keyword evidence="2" id="KW-1185">Reference proteome</keyword>
<name>A0ABW4LDT8_9MICO</name>
<evidence type="ECO:0000313" key="1">
    <source>
        <dbReference type="EMBL" id="MFD1720119.1"/>
    </source>
</evidence>